<dbReference type="AlphaFoldDB" id="A0A498HSW7"/>
<dbReference type="Proteomes" id="UP000290289">
    <property type="component" value="Chromosome 16"/>
</dbReference>
<name>A0A498HSW7_MALDO</name>
<dbReference type="GO" id="GO:0016491">
    <property type="term" value="F:oxidoreductase activity"/>
    <property type="evidence" value="ECO:0007669"/>
    <property type="project" value="InterPro"/>
</dbReference>
<protein>
    <recommendedName>
        <fullName evidence="6">FAD-binding domain-containing protein</fullName>
    </recommendedName>
</protein>
<keyword evidence="1" id="KW-0285">Flavoprotein</keyword>
<proteinExistence type="predicted"/>
<dbReference type="PANTHER" id="PTHR43004:SF6">
    <property type="entry name" value="FAD_NAD(P)-BINDING OXIDOREDUCTASE FAMILY PROTEIN"/>
    <property type="match status" value="1"/>
</dbReference>
<sequence>MPESKHYPFGHTHKRALSDSKIFNNGDDTVLPVLIVGAAPVGLVLSLLLTKLGCGEERSFLKSSTGAFHQQSIHGGVSQIDPEVSTTSRIMEKVLILHFPLRFNSWAVDHMQPQGAFEHFTIPFFPLSEILHFEQVVSPVFVTHFSQYRLIRLLLQFENFSFKCQS</sequence>
<keyword evidence="5" id="KW-1185">Reference proteome</keyword>
<organism evidence="4 5">
    <name type="scientific">Malus domestica</name>
    <name type="common">Apple</name>
    <name type="synonym">Pyrus malus</name>
    <dbReference type="NCBI Taxonomy" id="3750"/>
    <lineage>
        <taxon>Eukaryota</taxon>
        <taxon>Viridiplantae</taxon>
        <taxon>Streptophyta</taxon>
        <taxon>Embryophyta</taxon>
        <taxon>Tracheophyta</taxon>
        <taxon>Spermatophyta</taxon>
        <taxon>Magnoliopsida</taxon>
        <taxon>eudicotyledons</taxon>
        <taxon>Gunneridae</taxon>
        <taxon>Pentapetalae</taxon>
        <taxon>rosids</taxon>
        <taxon>fabids</taxon>
        <taxon>Rosales</taxon>
        <taxon>Rosaceae</taxon>
        <taxon>Amygdaloideae</taxon>
        <taxon>Maleae</taxon>
        <taxon>Malus</taxon>
    </lineage>
</organism>
<evidence type="ECO:0000256" key="1">
    <source>
        <dbReference type="ARBA" id="ARBA00022630"/>
    </source>
</evidence>
<accession>A0A498HSW7</accession>
<dbReference type="EMBL" id="RDQH01000342">
    <property type="protein sequence ID" value="RXH72241.1"/>
    <property type="molecule type" value="Genomic_DNA"/>
</dbReference>
<dbReference type="InterPro" id="IPR050641">
    <property type="entry name" value="RIFMO-like"/>
</dbReference>
<dbReference type="STRING" id="3750.A0A498HSW7"/>
<evidence type="ECO:0000256" key="3">
    <source>
        <dbReference type="SAM" id="Phobius"/>
    </source>
</evidence>
<keyword evidence="3" id="KW-1133">Transmembrane helix</keyword>
<keyword evidence="3" id="KW-0472">Membrane</keyword>
<keyword evidence="3" id="KW-0812">Transmembrane</keyword>
<keyword evidence="2" id="KW-0274">FAD</keyword>
<evidence type="ECO:0000313" key="5">
    <source>
        <dbReference type="Proteomes" id="UP000290289"/>
    </source>
</evidence>
<dbReference type="GO" id="GO:0006744">
    <property type="term" value="P:ubiquinone biosynthetic process"/>
    <property type="evidence" value="ECO:0007669"/>
    <property type="project" value="TreeGrafter"/>
</dbReference>
<evidence type="ECO:0008006" key="6">
    <source>
        <dbReference type="Google" id="ProtNLM"/>
    </source>
</evidence>
<dbReference type="PANTHER" id="PTHR43004">
    <property type="entry name" value="TRK SYSTEM POTASSIUM UPTAKE PROTEIN"/>
    <property type="match status" value="1"/>
</dbReference>
<reference evidence="4 5" key="1">
    <citation type="submission" date="2018-10" db="EMBL/GenBank/DDBJ databases">
        <title>A high-quality apple genome assembly.</title>
        <authorList>
            <person name="Hu J."/>
        </authorList>
    </citation>
    <scope>NUCLEOTIDE SEQUENCE [LARGE SCALE GENOMIC DNA]</scope>
    <source>
        <strain evidence="5">cv. HFTH1</strain>
        <tissue evidence="4">Young leaf</tissue>
    </source>
</reference>
<evidence type="ECO:0000256" key="2">
    <source>
        <dbReference type="ARBA" id="ARBA00022827"/>
    </source>
</evidence>
<evidence type="ECO:0000313" key="4">
    <source>
        <dbReference type="EMBL" id="RXH72241.1"/>
    </source>
</evidence>
<comment type="caution">
    <text evidence="4">The sequence shown here is derived from an EMBL/GenBank/DDBJ whole genome shotgun (WGS) entry which is preliminary data.</text>
</comment>
<dbReference type="GO" id="GO:0005739">
    <property type="term" value="C:mitochondrion"/>
    <property type="evidence" value="ECO:0007669"/>
    <property type="project" value="TreeGrafter"/>
</dbReference>
<feature type="transmembrane region" description="Helical" evidence="3">
    <location>
        <begin position="30"/>
        <end position="49"/>
    </location>
</feature>
<gene>
    <name evidence="4" type="ORF">DVH24_033779</name>
</gene>